<dbReference type="Gene3D" id="1.25.10.10">
    <property type="entry name" value="Leucine-rich Repeat Variant"/>
    <property type="match status" value="2"/>
</dbReference>
<evidence type="ECO:0000256" key="1">
    <source>
        <dbReference type="SAM" id="MobiDB-lite"/>
    </source>
</evidence>
<gene>
    <name evidence="2" type="ORF">AMSG_10394</name>
</gene>
<protein>
    <submittedName>
        <fullName evidence="2">Uncharacterized protein</fullName>
    </submittedName>
</protein>
<feature type="region of interest" description="Disordered" evidence="1">
    <location>
        <begin position="792"/>
        <end position="815"/>
    </location>
</feature>
<dbReference type="Proteomes" id="UP000054408">
    <property type="component" value="Unassembled WGS sequence"/>
</dbReference>
<dbReference type="GeneID" id="25568625"/>
<dbReference type="InterPro" id="IPR011989">
    <property type="entry name" value="ARM-like"/>
</dbReference>
<organism evidence="2 3">
    <name type="scientific">Thecamonas trahens ATCC 50062</name>
    <dbReference type="NCBI Taxonomy" id="461836"/>
    <lineage>
        <taxon>Eukaryota</taxon>
        <taxon>Apusozoa</taxon>
        <taxon>Apusomonadida</taxon>
        <taxon>Apusomonadidae</taxon>
        <taxon>Thecamonas</taxon>
    </lineage>
</organism>
<dbReference type="InterPro" id="IPR016024">
    <property type="entry name" value="ARM-type_fold"/>
</dbReference>
<proteinExistence type="predicted"/>
<sequence>MLGVQGTAAVAGTLLAYHLADLLLATTAVPLYCAVYGKIGGIAHAVGLLLRPHSPEVVVTVACLALARLARFEVFKVLMSAHAPLLHPGLVALLDSRSPAVVHAASLTLAELCACSTSTRAALGADGALHAIFAHIDAAVSAAERALASSAVATAAAVFARAASLFRAAAQLLLARENRVLLFDALLASLDGTPHHPSSLSVDTLTSLFEVASGINHALLSTSSSPTWAAKLAPPDAEALPAALYALTSLVAALAEGVGSITDTGNDALVTLLFELPVAHFLLQAIALFASPLASLADRATASEFSSLADRLATVSPFTLALDAAARGRGTSALTSPPALPPATAAGLLGATHKPAAPSLSMPIVSISVEGSRMAVHALALLARFPLFADWMALLATPPSGTGRKTSSGTLLLYALRDVLSAPALADEAYCVGQVLSVVGLAAAHKSSLMLASLFPHLIHLLGSPASNPCVAGAAAGTLIAIAQAEGTDVVASLLEDDLDAIHGLLASRHAGLHGYGVGLVIVVAETEAGRIALGRSPCLRALMGMVVPGADAQNLVLVCLAVGLLSLNLTNAIRMVAGGLLSPLVALATSSASRDMRLQFLASWVLVSLLAHATSASNKAAHDAAGTAAVIASVSSEWRELVSSIVDDARATGLLPQLPAGCEVWRSEAHFPVHHLTRLSQASPDLEVRTWLAWALSWLSFQDDYHGPFASSLLRTIHILGETESRHVQSGVAVTLYNMCRSLSPDLHAALVADPRIVPLLEKLAGSHYQDTRDLAQDALSALREAEAEGTASASAPSIPPPTGHLVVPGQAAS</sequence>
<dbReference type="AlphaFoldDB" id="A0A0L0DQJ4"/>
<evidence type="ECO:0000313" key="3">
    <source>
        <dbReference type="Proteomes" id="UP000054408"/>
    </source>
</evidence>
<evidence type="ECO:0000313" key="2">
    <source>
        <dbReference type="EMBL" id="KNC54545.1"/>
    </source>
</evidence>
<keyword evidence="3" id="KW-1185">Reference proteome</keyword>
<reference evidence="2 3" key="1">
    <citation type="submission" date="2010-05" db="EMBL/GenBank/DDBJ databases">
        <title>The Genome Sequence of Thecamonas trahens ATCC 50062.</title>
        <authorList>
            <consortium name="The Broad Institute Genome Sequencing Platform"/>
            <person name="Russ C."/>
            <person name="Cuomo C."/>
            <person name="Shea T."/>
            <person name="Young S.K."/>
            <person name="Zeng Q."/>
            <person name="Koehrsen M."/>
            <person name="Haas B."/>
            <person name="Borodovsky M."/>
            <person name="Guigo R."/>
            <person name="Alvarado L."/>
            <person name="Berlin A."/>
            <person name="Bochicchio J."/>
            <person name="Borenstein D."/>
            <person name="Chapman S."/>
            <person name="Chen Z."/>
            <person name="Freedman E."/>
            <person name="Gellesch M."/>
            <person name="Goldberg J."/>
            <person name="Griggs A."/>
            <person name="Gujja S."/>
            <person name="Heilman E."/>
            <person name="Heiman D."/>
            <person name="Hepburn T."/>
            <person name="Howarth C."/>
            <person name="Jen D."/>
            <person name="Larson L."/>
            <person name="Mehta T."/>
            <person name="Park D."/>
            <person name="Pearson M."/>
            <person name="Roberts A."/>
            <person name="Saif S."/>
            <person name="Shenoy N."/>
            <person name="Sisk P."/>
            <person name="Stolte C."/>
            <person name="Sykes S."/>
            <person name="Thomson T."/>
            <person name="Walk T."/>
            <person name="White J."/>
            <person name="Yandava C."/>
            <person name="Burger G."/>
            <person name="Gray M.W."/>
            <person name="Holland P.W.H."/>
            <person name="King N."/>
            <person name="Lang F.B.F."/>
            <person name="Roger A.J."/>
            <person name="Ruiz-Trillo I."/>
            <person name="Lander E."/>
            <person name="Nusbaum C."/>
        </authorList>
    </citation>
    <scope>NUCLEOTIDE SEQUENCE [LARGE SCALE GENOMIC DNA]</scope>
    <source>
        <strain evidence="2 3">ATCC 50062</strain>
    </source>
</reference>
<accession>A0A0L0DQJ4</accession>
<dbReference type="RefSeq" id="XP_013753560.1">
    <property type="nucleotide sequence ID" value="XM_013898106.1"/>
</dbReference>
<name>A0A0L0DQJ4_THETB</name>
<dbReference type="EMBL" id="GL349491">
    <property type="protein sequence ID" value="KNC54545.1"/>
    <property type="molecule type" value="Genomic_DNA"/>
</dbReference>
<dbReference type="SUPFAM" id="SSF48371">
    <property type="entry name" value="ARM repeat"/>
    <property type="match status" value="1"/>
</dbReference>